<protein>
    <submittedName>
        <fullName evidence="1">Protein ImuA</fullName>
    </submittedName>
</protein>
<dbReference type="Gene3D" id="3.40.50.300">
    <property type="entry name" value="P-loop containing nucleotide triphosphate hydrolases"/>
    <property type="match status" value="1"/>
</dbReference>
<gene>
    <name evidence="1" type="ORF">IC614_08445</name>
</gene>
<keyword evidence="2" id="KW-1185">Reference proteome</keyword>
<dbReference type="EMBL" id="CP065592">
    <property type="protein sequence ID" value="QPQ56304.1"/>
    <property type="molecule type" value="Genomic_DNA"/>
</dbReference>
<name>A0A7T2LN68_9SPHN</name>
<dbReference type="SUPFAM" id="SSF52540">
    <property type="entry name" value="P-loop containing nucleoside triphosphate hydrolases"/>
    <property type="match status" value="1"/>
</dbReference>
<reference evidence="1 2" key="1">
    <citation type="submission" date="2020-11" db="EMBL/GenBank/DDBJ databases">
        <title>Genome seq and assembly of Sphingosinicella sp.</title>
        <authorList>
            <person name="Chhetri G."/>
        </authorList>
    </citation>
    <scope>NUCLEOTIDE SEQUENCE [LARGE SCALE GENOMIC DNA]</scope>
    <source>
        <strain evidence="1 2">UDD2</strain>
    </source>
</reference>
<evidence type="ECO:0000313" key="2">
    <source>
        <dbReference type="Proteomes" id="UP000594873"/>
    </source>
</evidence>
<dbReference type="AlphaFoldDB" id="A0A7T2LN68"/>
<dbReference type="PIRSF" id="PIRSF034285">
    <property type="entry name" value="UCP034285"/>
    <property type="match status" value="1"/>
</dbReference>
<organism evidence="1 2">
    <name type="scientific">Allosphingosinicella flava</name>
    <dbReference type="NCBI Taxonomy" id="2771430"/>
    <lineage>
        <taxon>Bacteria</taxon>
        <taxon>Pseudomonadati</taxon>
        <taxon>Pseudomonadota</taxon>
        <taxon>Alphaproteobacteria</taxon>
        <taxon>Sphingomonadales</taxon>
        <taxon>Sphingomonadaceae</taxon>
        <taxon>Allosphingosinicella</taxon>
    </lineage>
</organism>
<accession>A0A7T2LN68</accession>
<dbReference type="InterPro" id="IPR027417">
    <property type="entry name" value="P-loop_NTPase"/>
</dbReference>
<dbReference type="KEGG" id="sflv:IC614_08445"/>
<sequence length="240" mass="25480">MRAIEEQSQITGKLGLPFEVAAMDNRLAVGGLLDGALHEISGSAPRLSDDAAAVLFVAGIAARITPLEGQVLWAVRWPDLFAPGLAQAGLPPQRLIYAECRRDEDVLATMEEGLRYGGLAAVVGEVSAVSMTATRRLQLAAEESGTMALLLRKWRKSGVDPLGQPSAAVTRWKIGCVPSAPLPVQGVGRPRWSVELVRQRGGEPHQWIMEGCDAQGRLALPAEPSHRSAAADRGAGRQAA</sequence>
<evidence type="ECO:0000313" key="1">
    <source>
        <dbReference type="EMBL" id="QPQ56304.1"/>
    </source>
</evidence>
<dbReference type="InterPro" id="IPR017026">
    <property type="entry name" value="ImuA"/>
</dbReference>
<proteinExistence type="predicted"/>
<dbReference type="Proteomes" id="UP000594873">
    <property type="component" value="Chromosome"/>
</dbReference>